<name>A0A9Q3D6R4_9BASI</name>
<dbReference type="AlphaFoldDB" id="A0A9Q3D6R4"/>
<keyword evidence="2" id="KW-1185">Reference proteome</keyword>
<comment type="caution">
    <text evidence="1">The sequence shown here is derived from an EMBL/GenBank/DDBJ whole genome shotgun (WGS) entry which is preliminary data.</text>
</comment>
<evidence type="ECO:0000313" key="1">
    <source>
        <dbReference type="EMBL" id="MBW0496845.1"/>
    </source>
</evidence>
<sequence length="117" mass="12932">MPEMLPSPLLPATYHPYAPAEPSRCDSNATLTTPLPSILCHLPSLRSCRALKICLRSCHLISCSSLLLTILMLPQCPQDMPPTPPPHFCTHPSLCLCTPPHLVHRSPSLHYHIRSIV</sequence>
<reference evidence="1" key="1">
    <citation type="submission" date="2021-03" db="EMBL/GenBank/DDBJ databases">
        <title>Draft genome sequence of rust myrtle Austropuccinia psidii MF-1, a brazilian biotype.</title>
        <authorList>
            <person name="Quecine M.C."/>
            <person name="Pachon D.M.R."/>
            <person name="Bonatelli M.L."/>
            <person name="Correr F.H."/>
            <person name="Franceschini L.M."/>
            <person name="Leite T.F."/>
            <person name="Margarido G.R.A."/>
            <person name="Almeida C.A."/>
            <person name="Ferrarezi J.A."/>
            <person name="Labate C.A."/>
        </authorList>
    </citation>
    <scope>NUCLEOTIDE SEQUENCE</scope>
    <source>
        <strain evidence="1">MF-1</strain>
    </source>
</reference>
<accession>A0A9Q3D6R4</accession>
<dbReference type="EMBL" id="AVOT02013860">
    <property type="protein sequence ID" value="MBW0496845.1"/>
    <property type="molecule type" value="Genomic_DNA"/>
</dbReference>
<organism evidence="1 2">
    <name type="scientific">Austropuccinia psidii MF-1</name>
    <dbReference type="NCBI Taxonomy" id="1389203"/>
    <lineage>
        <taxon>Eukaryota</taxon>
        <taxon>Fungi</taxon>
        <taxon>Dikarya</taxon>
        <taxon>Basidiomycota</taxon>
        <taxon>Pucciniomycotina</taxon>
        <taxon>Pucciniomycetes</taxon>
        <taxon>Pucciniales</taxon>
        <taxon>Sphaerophragmiaceae</taxon>
        <taxon>Austropuccinia</taxon>
    </lineage>
</organism>
<gene>
    <name evidence="1" type="ORF">O181_036560</name>
</gene>
<protein>
    <submittedName>
        <fullName evidence="1">Uncharacterized protein</fullName>
    </submittedName>
</protein>
<evidence type="ECO:0000313" key="2">
    <source>
        <dbReference type="Proteomes" id="UP000765509"/>
    </source>
</evidence>
<proteinExistence type="predicted"/>
<dbReference type="Proteomes" id="UP000765509">
    <property type="component" value="Unassembled WGS sequence"/>
</dbReference>